<feature type="binding site" evidence="7 9">
    <location>
        <begin position="47"/>
        <end position="48"/>
    </location>
    <ligand>
        <name>3-methyl-2-oxobutanoate</name>
        <dbReference type="ChEBI" id="CHEBI:11851"/>
    </ligand>
</feature>
<feature type="binding site" evidence="7 9">
    <location>
        <position position="116"/>
    </location>
    <ligand>
        <name>3-methyl-2-oxobutanoate</name>
        <dbReference type="ChEBI" id="CHEBI:11851"/>
    </ligand>
</feature>
<dbReference type="PANTHER" id="PTHR20881:SF0">
    <property type="entry name" value="3-METHYL-2-OXOBUTANOATE HYDROXYMETHYLTRANSFERASE"/>
    <property type="match status" value="1"/>
</dbReference>
<name>A5D5T4_PELTS</name>
<keyword evidence="7" id="KW-0963">Cytoplasm</keyword>
<dbReference type="UniPathway" id="UPA00028">
    <property type="reaction ID" value="UER00003"/>
</dbReference>
<organism evidence="11 12">
    <name type="scientific">Pelotomaculum thermopropionicum (strain DSM 13744 / JCM 10971 / SI)</name>
    <dbReference type="NCBI Taxonomy" id="370438"/>
    <lineage>
        <taxon>Bacteria</taxon>
        <taxon>Bacillati</taxon>
        <taxon>Bacillota</taxon>
        <taxon>Clostridia</taxon>
        <taxon>Eubacteriales</taxon>
        <taxon>Desulfotomaculaceae</taxon>
        <taxon>Pelotomaculum</taxon>
    </lineage>
</organism>
<dbReference type="Pfam" id="PF02548">
    <property type="entry name" value="Pantoate_transf"/>
    <property type="match status" value="1"/>
</dbReference>
<dbReference type="HAMAP" id="MF_00156">
    <property type="entry name" value="PanB"/>
    <property type="match status" value="1"/>
</dbReference>
<reference evidence="12" key="1">
    <citation type="journal article" date="2008" name="Genome Res.">
        <title>The genome of Pelotomaculum thermopropionicum reveals niche-associated evolution in anaerobic microbiota.</title>
        <authorList>
            <person name="Kosaka T."/>
            <person name="Kato S."/>
            <person name="Shimoyama T."/>
            <person name="Ishii S."/>
            <person name="Abe T."/>
            <person name="Watanabe K."/>
        </authorList>
    </citation>
    <scope>NUCLEOTIDE SEQUENCE [LARGE SCALE GENOMIC DNA]</scope>
    <source>
        <strain evidence="12">DSM 13744 / JCM 10971 / SI</strain>
    </source>
</reference>
<keyword evidence="12" id="KW-1185">Reference proteome</keyword>
<evidence type="ECO:0000313" key="12">
    <source>
        <dbReference type="Proteomes" id="UP000006556"/>
    </source>
</evidence>
<dbReference type="GO" id="GO:0005737">
    <property type="term" value="C:cytoplasm"/>
    <property type="evidence" value="ECO:0007669"/>
    <property type="project" value="UniProtKB-SubCell"/>
</dbReference>
<sequence>MDQEKVTTATIKQMKAEGRPVTMLTAYDYPMARMVDEAGIDMILVGDSLGNVVLGYDSTLPVTMEDMLHHVKAVCRGVSRAMVVADMPFLSYQVSVEEAVRNAGRFLKETGAQAVKLEGGQEVAGAVRAIVNAGIPVVGHLGLTPQSIHQLGGFKVQGREERAARKLLSDARALEEAGAFCIVLECVPAPLAKVVTEKLQAVIIGIGAGPYCDGQVLVTHDLLGLYPKFTPRFVKKYLNLHENIAAALKQYKEEVEERTFPGPEHSFGMSEEVLKKLY</sequence>
<dbReference type="GO" id="GO:0003864">
    <property type="term" value="F:3-methyl-2-oxobutanoate hydroxymethyltransferase activity"/>
    <property type="evidence" value="ECO:0007669"/>
    <property type="project" value="UniProtKB-UniRule"/>
</dbReference>
<comment type="similarity">
    <text evidence="2 7">Belongs to the PanB family.</text>
</comment>
<dbReference type="FunFam" id="3.20.20.60:FF:000003">
    <property type="entry name" value="3-methyl-2-oxobutanoate hydroxymethyltransferase"/>
    <property type="match status" value="1"/>
</dbReference>
<dbReference type="NCBIfam" id="NF001452">
    <property type="entry name" value="PRK00311.1"/>
    <property type="match status" value="1"/>
</dbReference>
<feature type="binding site" evidence="7 10">
    <location>
        <position position="86"/>
    </location>
    <ligand>
        <name>Mg(2+)</name>
        <dbReference type="ChEBI" id="CHEBI:18420"/>
    </ligand>
</feature>
<dbReference type="GO" id="GO:0008168">
    <property type="term" value="F:methyltransferase activity"/>
    <property type="evidence" value="ECO:0007669"/>
    <property type="project" value="UniProtKB-KW"/>
</dbReference>
<keyword evidence="11" id="KW-0489">Methyltransferase</keyword>
<proteinExistence type="inferred from homology"/>
<keyword evidence="7 10" id="KW-0479">Metal-binding</keyword>
<dbReference type="Gene3D" id="3.20.20.60">
    <property type="entry name" value="Phosphoenolpyruvate-binding domains"/>
    <property type="match status" value="1"/>
</dbReference>
<dbReference type="STRING" id="370438.PTH_0220"/>
<evidence type="ECO:0000256" key="4">
    <source>
        <dbReference type="ARBA" id="ARBA00022655"/>
    </source>
</evidence>
<dbReference type="GO" id="GO:0000287">
    <property type="term" value="F:magnesium ion binding"/>
    <property type="evidence" value="ECO:0007669"/>
    <property type="project" value="TreeGrafter"/>
</dbReference>
<dbReference type="InterPro" id="IPR040442">
    <property type="entry name" value="Pyrv_kinase-like_dom_sf"/>
</dbReference>
<gene>
    <name evidence="11" type="primary">PanB</name>
    <name evidence="7" type="synonym">panB</name>
    <name evidence="11" type="ordered locus">PTH_0220</name>
</gene>
<dbReference type="CDD" id="cd06557">
    <property type="entry name" value="KPHMT-like"/>
    <property type="match status" value="1"/>
</dbReference>
<dbReference type="GO" id="GO:0032259">
    <property type="term" value="P:methylation"/>
    <property type="evidence" value="ECO:0007669"/>
    <property type="project" value="UniProtKB-KW"/>
</dbReference>
<dbReference type="HOGENOM" id="CLU_036645_1_0_9"/>
<dbReference type="SUPFAM" id="SSF51621">
    <property type="entry name" value="Phosphoenolpyruvate/pyruvate domain"/>
    <property type="match status" value="1"/>
</dbReference>
<evidence type="ECO:0000256" key="8">
    <source>
        <dbReference type="PIRSR" id="PIRSR000388-1"/>
    </source>
</evidence>
<evidence type="ECO:0000256" key="5">
    <source>
        <dbReference type="ARBA" id="ARBA00022679"/>
    </source>
</evidence>
<feature type="active site" description="Proton acceptor" evidence="7 8">
    <location>
        <position position="185"/>
    </location>
</feature>
<comment type="pathway">
    <text evidence="1 7">Cofactor biosynthesis; (R)-pantothenate biosynthesis; (R)-pantoate from 3-methyl-2-oxobutanoate: step 1/2.</text>
</comment>
<evidence type="ECO:0000256" key="7">
    <source>
        <dbReference type="HAMAP-Rule" id="MF_00156"/>
    </source>
</evidence>
<evidence type="ECO:0000313" key="11">
    <source>
        <dbReference type="EMBL" id="BAF58401.1"/>
    </source>
</evidence>
<protein>
    <recommendedName>
        <fullName evidence="7">3-methyl-2-oxobutanoate hydroxymethyltransferase</fullName>
        <ecNumber evidence="7">2.1.2.11</ecNumber>
    </recommendedName>
    <alternativeName>
        <fullName evidence="7">Ketopantoate hydroxymethyltransferase</fullName>
        <shortName evidence="7">KPHMT</shortName>
    </alternativeName>
</protein>
<dbReference type="Proteomes" id="UP000006556">
    <property type="component" value="Chromosome"/>
</dbReference>
<feature type="binding site" evidence="7 10">
    <location>
        <position position="47"/>
    </location>
    <ligand>
        <name>Mg(2+)</name>
        <dbReference type="ChEBI" id="CHEBI:18420"/>
    </ligand>
</feature>
<comment type="subcellular location">
    <subcellularLocation>
        <location evidence="7">Cytoplasm</location>
    </subcellularLocation>
</comment>
<comment type="function">
    <text evidence="6 7">Catalyzes the reversible reaction in which hydroxymethyl group from 5,10-methylenetetrahydrofolate is transferred onto alpha-ketoisovalerate to form ketopantoate.</text>
</comment>
<keyword evidence="4 7" id="KW-0566">Pantothenate biosynthesis</keyword>
<evidence type="ECO:0000256" key="6">
    <source>
        <dbReference type="ARBA" id="ARBA00056497"/>
    </source>
</evidence>
<dbReference type="EMBL" id="AP009389">
    <property type="protein sequence ID" value="BAF58401.1"/>
    <property type="molecule type" value="Genomic_DNA"/>
</dbReference>
<evidence type="ECO:0000256" key="1">
    <source>
        <dbReference type="ARBA" id="ARBA00005033"/>
    </source>
</evidence>
<dbReference type="NCBIfam" id="TIGR00222">
    <property type="entry name" value="panB"/>
    <property type="match status" value="1"/>
</dbReference>
<dbReference type="PIRSF" id="PIRSF000388">
    <property type="entry name" value="Pantoate_hydroxy_MeTrfase"/>
    <property type="match status" value="1"/>
</dbReference>
<dbReference type="KEGG" id="pth:PTH_0220"/>
<dbReference type="eggNOG" id="COG0413">
    <property type="taxonomic scope" value="Bacteria"/>
</dbReference>
<evidence type="ECO:0000256" key="2">
    <source>
        <dbReference type="ARBA" id="ARBA00008676"/>
    </source>
</evidence>
<keyword evidence="7 10" id="KW-0460">Magnesium</keyword>
<comment type="cofactor">
    <cofactor evidence="7 10">
        <name>Mg(2+)</name>
        <dbReference type="ChEBI" id="CHEBI:18420"/>
    </cofactor>
    <text evidence="7 10">Binds 1 Mg(2+) ion per subunit.</text>
</comment>
<dbReference type="GO" id="GO:0015940">
    <property type="term" value="P:pantothenate biosynthetic process"/>
    <property type="evidence" value="ECO:0007669"/>
    <property type="project" value="UniProtKB-UniRule"/>
</dbReference>
<dbReference type="InterPro" id="IPR015813">
    <property type="entry name" value="Pyrv/PenolPyrv_kinase-like_dom"/>
</dbReference>
<keyword evidence="5 7" id="KW-0808">Transferase</keyword>
<dbReference type="AlphaFoldDB" id="A5D5T4"/>
<evidence type="ECO:0000256" key="9">
    <source>
        <dbReference type="PIRSR" id="PIRSR000388-2"/>
    </source>
</evidence>
<evidence type="ECO:0000256" key="10">
    <source>
        <dbReference type="PIRSR" id="PIRSR000388-3"/>
    </source>
</evidence>
<comment type="catalytic activity">
    <reaction evidence="7">
        <text>(6R)-5,10-methylene-5,6,7,8-tetrahydrofolate + 3-methyl-2-oxobutanoate + H2O = 2-dehydropantoate + (6S)-5,6,7,8-tetrahydrofolate</text>
        <dbReference type="Rhea" id="RHEA:11824"/>
        <dbReference type="ChEBI" id="CHEBI:11561"/>
        <dbReference type="ChEBI" id="CHEBI:11851"/>
        <dbReference type="ChEBI" id="CHEBI:15377"/>
        <dbReference type="ChEBI" id="CHEBI:15636"/>
        <dbReference type="ChEBI" id="CHEBI:57453"/>
        <dbReference type="EC" id="2.1.2.11"/>
    </reaction>
</comment>
<dbReference type="EC" id="2.1.2.11" evidence="7"/>
<feature type="binding site" evidence="7 9">
    <location>
        <position position="86"/>
    </location>
    <ligand>
        <name>3-methyl-2-oxobutanoate</name>
        <dbReference type="ChEBI" id="CHEBI:11851"/>
    </ligand>
</feature>
<accession>A5D5T4</accession>
<evidence type="ECO:0000256" key="3">
    <source>
        <dbReference type="ARBA" id="ARBA00011424"/>
    </source>
</evidence>
<feature type="binding site" evidence="7 10">
    <location>
        <position position="118"/>
    </location>
    <ligand>
        <name>Mg(2+)</name>
        <dbReference type="ChEBI" id="CHEBI:18420"/>
    </ligand>
</feature>
<comment type="subunit">
    <text evidence="3 7">Homodecamer; pentamer of dimers.</text>
</comment>
<dbReference type="InterPro" id="IPR003700">
    <property type="entry name" value="Pantoate_hydroxy_MeTrfase"/>
</dbReference>
<dbReference type="PANTHER" id="PTHR20881">
    <property type="entry name" value="3-METHYL-2-OXOBUTANOATE HYDROXYMETHYLTRANSFERASE"/>
    <property type="match status" value="1"/>
</dbReference>